<dbReference type="VEuPathDB" id="FungiDB:FVEG_08951"/>
<dbReference type="HOGENOM" id="CLU_1594686_0_0_1"/>
<name>W7MD14_GIBM7</name>
<dbReference type="GeneID" id="30066643"/>
<gene>
    <name evidence="1" type="ORF">FVEG_08951</name>
</gene>
<accession>W7MD14</accession>
<dbReference type="Proteomes" id="UP000009096">
    <property type="component" value="Chromosome 5"/>
</dbReference>
<keyword evidence="2" id="KW-1185">Reference proteome</keyword>
<evidence type="ECO:0000313" key="1">
    <source>
        <dbReference type="EMBL" id="EWG49408.1"/>
    </source>
</evidence>
<dbReference type="EMBL" id="CM000582">
    <property type="protein sequence ID" value="EWG49408.1"/>
    <property type="molecule type" value="Genomic_DNA"/>
</dbReference>
<dbReference type="EMBL" id="DS022253">
    <property type="protein sequence ID" value="EWG49408.1"/>
    <property type="molecule type" value="Genomic_DNA"/>
</dbReference>
<evidence type="ECO:0000313" key="2">
    <source>
        <dbReference type="Proteomes" id="UP000009096"/>
    </source>
</evidence>
<protein>
    <submittedName>
        <fullName evidence="1">Uncharacterized protein</fullName>
    </submittedName>
</protein>
<organism evidence="1 2">
    <name type="scientific">Gibberella moniliformis (strain M3125 / FGSC 7600)</name>
    <name type="common">Maize ear and stalk rot fungus</name>
    <name type="synonym">Fusarium verticillioides</name>
    <dbReference type="NCBI Taxonomy" id="334819"/>
    <lineage>
        <taxon>Eukaryota</taxon>
        <taxon>Fungi</taxon>
        <taxon>Dikarya</taxon>
        <taxon>Ascomycota</taxon>
        <taxon>Pezizomycotina</taxon>
        <taxon>Sordariomycetes</taxon>
        <taxon>Hypocreomycetidae</taxon>
        <taxon>Hypocreales</taxon>
        <taxon>Nectriaceae</taxon>
        <taxon>Fusarium</taxon>
        <taxon>Fusarium fujikuroi species complex</taxon>
    </lineage>
</organism>
<dbReference type="KEGG" id="fvr:FVEG_08951"/>
<dbReference type="AlphaFoldDB" id="W7MD14"/>
<sequence length="167" mass="19924">MLYIPSIRRWSRRGKPVTYRKKSATTIYSVHVAPLEDRSAYRLSRRGARAMPQCRRPIMNFHFAKPRDEQSQSPFFRLPRELHAEIITLCVPTSWQRFRKHHQDEHKKPSWLIKAERRLPALFSTCQEMLARAPNKWTRQVKLYENAITINGEAETLPNRHDDYQNL</sequence>
<proteinExistence type="predicted"/>
<dbReference type="RefSeq" id="XP_018755599.1">
    <property type="nucleotide sequence ID" value="XM_018897841.1"/>
</dbReference>
<reference evidence="1 2" key="1">
    <citation type="journal article" date="2010" name="Nature">
        <title>Comparative genomics reveals mobile pathogenicity chromosomes in Fusarium.</title>
        <authorList>
            <person name="Ma L.J."/>
            <person name="van der Does H.C."/>
            <person name="Borkovich K.A."/>
            <person name="Coleman J.J."/>
            <person name="Daboussi M.J."/>
            <person name="Di Pietro A."/>
            <person name="Dufresne M."/>
            <person name="Freitag M."/>
            <person name="Grabherr M."/>
            <person name="Henrissat B."/>
            <person name="Houterman P.M."/>
            <person name="Kang S."/>
            <person name="Shim W.B."/>
            <person name="Woloshuk C."/>
            <person name="Xie X."/>
            <person name="Xu J.R."/>
            <person name="Antoniw J."/>
            <person name="Baker S.E."/>
            <person name="Bluhm B.H."/>
            <person name="Breakspear A."/>
            <person name="Brown D.W."/>
            <person name="Butchko R.A."/>
            <person name="Chapman S."/>
            <person name="Coulson R."/>
            <person name="Coutinho P.M."/>
            <person name="Danchin E.G."/>
            <person name="Diener A."/>
            <person name="Gale L.R."/>
            <person name="Gardiner D.M."/>
            <person name="Goff S."/>
            <person name="Hammond-Kosack K.E."/>
            <person name="Hilburn K."/>
            <person name="Hua-Van A."/>
            <person name="Jonkers W."/>
            <person name="Kazan K."/>
            <person name="Kodira C.D."/>
            <person name="Koehrsen M."/>
            <person name="Kumar L."/>
            <person name="Lee Y.H."/>
            <person name="Li L."/>
            <person name="Manners J.M."/>
            <person name="Miranda-Saavedra D."/>
            <person name="Mukherjee M."/>
            <person name="Park G."/>
            <person name="Park J."/>
            <person name="Park S.Y."/>
            <person name="Proctor R.H."/>
            <person name="Regev A."/>
            <person name="Ruiz-Roldan M.C."/>
            <person name="Sain D."/>
            <person name="Sakthikumar S."/>
            <person name="Sykes S."/>
            <person name="Schwartz D.C."/>
            <person name="Turgeon B.G."/>
            <person name="Wapinski I."/>
            <person name="Yoder O."/>
            <person name="Young S."/>
            <person name="Zeng Q."/>
            <person name="Zhou S."/>
            <person name="Galagan J."/>
            <person name="Cuomo C.A."/>
            <person name="Kistler H.C."/>
            <person name="Rep M."/>
        </authorList>
    </citation>
    <scope>NUCLEOTIDE SEQUENCE [LARGE SCALE GENOMIC DNA]</scope>
    <source>
        <strain evidence="2">M3125 / FGSC 7600</strain>
    </source>
</reference>